<evidence type="ECO:0000256" key="3">
    <source>
        <dbReference type="SAM" id="MobiDB-lite"/>
    </source>
</evidence>
<dbReference type="Gene3D" id="4.10.60.10">
    <property type="entry name" value="Zinc finger, CCHC-type"/>
    <property type="match status" value="1"/>
</dbReference>
<evidence type="ECO:0000313" key="6">
    <source>
        <dbReference type="Proteomes" id="UP001148786"/>
    </source>
</evidence>
<accession>A0A9W8K1P2</accession>
<dbReference type="InterPro" id="IPR036875">
    <property type="entry name" value="Znf_CCHC_sf"/>
</dbReference>
<evidence type="ECO:0000313" key="5">
    <source>
        <dbReference type="EMBL" id="KAJ3509879.1"/>
    </source>
</evidence>
<feature type="region of interest" description="Disordered" evidence="3">
    <location>
        <begin position="185"/>
        <end position="245"/>
    </location>
</feature>
<sequence length="245" mass="27850">MMDHPDRFTLADRFLRGLPQNWRKELFDRDFTPEINTIEEMVAEAKAIEAAEKTARHYDHGTSFEVYTNHMTSQAHKRTLTSTAKTGLKKTSTPAPQNSGAQYRVMSKTPFRKPRRAVHHTLSKPYRPENRVRIQDSKLSTNVKKPEDTHRPGNNGAPRASQPKCYNCNKPGHYSADCPLKKGTHQKEYVQAAHTENPEEENDADAEDGDENDPDEASHENGGEISTPEDDEFEDQESEVSYENP</sequence>
<gene>
    <name evidence="5" type="ORF">NLJ89_g4983</name>
</gene>
<dbReference type="GO" id="GO:0008270">
    <property type="term" value="F:zinc ion binding"/>
    <property type="evidence" value="ECO:0007669"/>
    <property type="project" value="UniProtKB-KW"/>
</dbReference>
<keyword evidence="1" id="KW-0507">mRNA processing</keyword>
<keyword evidence="2" id="KW-0479">Metal-binding</keyword>
<feature type="compositionally biased region" description="Acidic residues" evidence="3">
    <location>
        <begin position="198"/>
        <end position="215"/>
    </location>
</feature>
<feature type="domain" description="CCHC-type" evidence="4">
    <location>
        <begin position="164"/>
        <end position="179"/>
    </location>
</feature>
<feature type="region of interest" description="Disordered" evidence="3">
    <location>
        <begin position="80"/>
        <end position="163"/>
    </location>
</feature>
<dbReference type="EMBL" id="JANKHO010000442">
    <property type="protein sequence ID" value="KAJ3509879.1"/>
    <property type="molecule type" value="Genomic_DNA"/>
</dbReference>
<feature type="compositionally biased region" description="Polar residues" evidence="3">
    <location>
        <begin position="80"/>
        <end position="101"/>
    </location>
</feature>
<keyword evidence="2" id="KW-0863">Zinc-finger</keyword>
<dbReference type="AlphaFoldDB" id="A0A9W8K1P2"/>
<dbReference type="Proteomes" id="UP001148786">
    <property type="component" value="Unassembled WGS sequence"/>
</dbReference>
<keyword evidence="6" id="KW-1185">Reference proteome</keyword>
<dbReference type="Pfam" id="PF00098">
    <property type="entry name" value="zf-CCHC"/>
    <property type="match status" value="1"/>
</dbReference>
<feature type="compositionally biased region" description="Acidic residues" evidence="3">
    <location>
        <begin position="227"/>
        <end position="245"/>
    </location>
</feature>
<dbReference type="SUPFAM" id="SSF57756">
    <property type="entry name" value="Retrovirus zinc finger-like domains"/>
    <property type="match status" value="1"/>
</dbReference>
<protein>
    <recommendedName>
        <fullName evidence="4">CCHC-type domain-containing protein</fullName>
    </recommendedName>
</protein>
<evidence type="ECO:0000256" key="1">
    <source>
        <dbReference type="ARBA" id="ARBA00022664"/>
    </source>
</evidence>
<dbReference type="GO" id="GO:0003676">
    <property type="term" value="F:nucleic acid binding"/>
    <property type="evidence" value="ECO:0007669"/>
    <property type="project" value="InterPro"/>
</dbReference>
<dbReference type="PROSITE" id="PS50158">
    <property type="entry name" value="ZF_CCHC"/>
    <property type="match status" value="1"/>
</dbReference>
<evidence type="ECO:0000259" key="4">
    <source>
        <dbReference type="PROSITE" id="PS50158"/>
    </source>
</evidence>
<comment type="caution">
    <text evidence="5">The sequence shown here is derived from an EMBL/GenBank/DDBJ whole genome shotgun (WGS) entry which is preliminary data.</text>
</comment>
<proteinExistence type="predicted"/>
<feature type="compositionally biased region" description="Basic and acidic residues" evidence="3">
    <location>
        <begin position="126"/>
        <end position="136"/>
    </location>
</feature>
<dbReference type="InterPro" id="IPR001878">
    <property type="entry name" value="Znf_CCHC"/>
</dbReference>
<organism evidence="5 6">
    <name type="scientific">Agrocybe chaxingu</name>
    <dbReference type="NCBI Taxonomy" id="84603"/>
    <lineage>
        <taxon>Eukaryota</taxon>
        <taxon>Fungi</taxon>
        <taxon>Dikarya</taxon>
        <taxon>Basidiomycota</taxon>
        <taxon>Agaricomycotina</taxon>
        <taxon>Agaricomycetes</taxon>
        <taxon>Agaricomycetidae</taxon>
        <taxon>Agaricales</taxon>
        <taxon>Agaricineae</taxon>
        <taxon>Strophariaceae</taxon>
        <taxon>Agrocybe</taxon>
    </lineage>
</organism>
<feature type="compositionally biased region" description="Basic residues" evidence="3">
    <location>
        <begin position="110"/>
        <end position="122"/>
    </location>
</feature>
<keyword evidence="2" id="KW-0862">Zinc</keyword>
<dbReference type="SMART" id="SM00343">
    <property type="entry name" value="ZnF_C2HC"/>
    <property type="match status" value="1"/>
</dbReference>
<dbReference type="GO" id="GO:0006397">
    <property type="term" value="P:mRNA processing"/>
    <property type="evidence" value="ECO:0007669"/>
    <property type="project" value="UniProtKB-KW"/>
</dbReference>
<name>A0A9W8K1P2_9AGAR</name>
<dbReference type="OrthoDB" id="2799149at2759"/>
<evidence type="ECO:0000256" key="2">
    <source>
        <dbReference type="PROSITE-ProRule" id="PRU00047"/>
    </source>
</evidence>
<reference evidence="5" key="1">
    <citation type="submission" date="2022-07" db="EMBL/GenBank/DDBJ databases">
        <title>Genome Sequence of Agrocybe chaxingu.</title>
        <authorList>
            <person name="Buettner E."/>
        </authorList>
    </citation>
    <scope>NUCLEOTIDE SEQUENCE</scope>
    <source>
        <strain evidence="5">MP-N11</strain>
    </source>
</reference>